<gene>
    <name evidence="16" type="primary">nqrC</name>
    <name evidence="19" type="ORF">P1J78_14070</name>
</gene>
<dbReference type="SMART" id="SM00900">
    <property type="entry name" value="FMN_bind"/>
    <property type="match status" value="1"/>
</dbReference>
<dbReference type="InterPro" id="IPR007329">
    <property type="entry name" value="FMN-bd"/>
</dbReference>
<evidence type="ECO:0000313" key="20">
    <source>
        <dbReference type="Proteomes" id="UP001220964"/>
    </source>
</evidence>
<keyword evidence="13 16" id="KW-0830">Ubiquinone</keyword>
<evidence type="ECO:0000256" key="1">
    <source>
        <dbReference type="ARBA" id="ARBA00022448"/>
    </source>
</evidence>
<evidence type="ECO:0000256" key="17">
    <source>
        <dbReference type="PIRNR" id="PIRNR009437"/>
    </source>
</evidence>
<keyword evidence="6 16" id="KW-0288">FMN</keyword>
<comment type="caution">
    <text evidence="16">Lacks conserved residue(s) required for the propagation of feature annotation.</text>
</comment>
<dbReference type="EMBL" id="JARGYC010000036">
    <property type="protein sequence ID" value="MDF0601868.1"/>
    <property type="molecule type" value="Genomic_DNA"/>
</dbReference>
<accession>A0AAE3T9I1</accession>
<keyword evidence="14 16" id="KW-0472">Membrane</keyword>
<comment type="subcellular location">
    <subcellularLocation>
        <location evidence="16">Cell membrane</location>
        <topology evidence="16">Single-pass membrane protein</topology>
    </subcellularLocation>
</comment>
<evidence type="ECO:0000256" key="14">
    <source>
        <dbReference type="ARBA" id="ARBA00023136"/>
    </source>
</evidence>
<comment type="similarity">
    <text evidence="16 17">Belongs to the NqrC family.</text>
</comment>
<protein>
    <recommendedName>
        <fullName evidence="16 17">Na(+)-translocating NADH-quinone reductase subunit C</fullName>
        <shortName evidence="16 17">Na(+)-NQR subunit C</shortName>
        <shortName evidence="16 17">Na(+)-translocating NQR subunit C</shortName>
        <ecNumber evidence="16 17">7.2.1.1</ecNumber>
    </recommendedName>
    <alternativeName>
        <fullName evidence="16 17">NQR complex subunit C</fullName>
    </alternativeName>
    <alternativeName>
        <fullName evidence="16 17">NQR-1 subunit C</fullName>
    </alternativeName>
</protein>
<proteinExistence type="inferred from homology"/>
<keyword evidence="11 16" id="KW-0915">Sodium</keyword>
<evidence type="ECO:0000256" key="15">
    <source>
        <dbReference type="ARBA" id="ARBA00023201"/>
    </source>
</evidence>
<comment type="function">
    <text evidence="16">NQR complex catalyzes the reduction of ubiquinone-1 to ubiquinol by two successive reactions, coupled with the transport of Na(+) ions from the cytoplasm to the periplasm. NqrA to NqrE are probably involved in the second step, the conversion of ubisemiquinone to ubiquinol.</text>
</comment>
<dbReference type="EC" id="7.2.1.1" evidence="16 17"/>
<keyword evidence="15 16" id="KW-0739">Sodium transport</keyword>
<dbReference type="HAMAP" id="MF_00427">
    <property type="entry name" value="NqrC"/>
    <property type="match status" value="1"/>
</dbReference>
<dbReference type="PIRSF" id="PIRSF009437">
    <property type="entry name" value="NQR-1_subunit_C"/>
    <property type="match status" value="1"/>
</dbReference>
<evidence type="ECO:0000256" key="13">
    <source>
        <dbReference type="ARBA" id="ARBA00023075"/>
    </source>
</evidence>
<keyword evidence="10 16" id="KW-0520">NAD</keyword>
<dbReference type="GO" id="GO:0016655">
    <property type="term" value="F:oxidoreductase activity, acting on NAD(P)H, quinone or similar compound as acceptor"/>
    <property type="evidence" value="ECO:0007669"/>
    <property type="project" value="UniProtKB-UniRule"/>
</dbReference>
<evidence type="ECO:0000256" key="16">
    <source>
        <dbReference type="HAMAP-Rule" id="MF_00427"/>
    </source>
</evidence>
<reference evidence="19" key="1">
    <citation type="submission" date="2023-03" db="EMBL/GenBank/DDBJ databases">
        <title>Multiphase analysis and comparison of six strains from genera Psychromarinibacter, Lutimaribacter, and Maritimibacter, including a novel species: Psychromarinibacter sediminicola sp. nov.</title>
        <authorList>
            <person name="Wang Y.-H."/>
            <person name="Ye M.-Q."/>
            <person name="Du Z.-J."/>
        </authorList>
    </citation>
    <scope>NUCLEOTIDE SEQUENCE</scope>
    <source>
        <strain evidence="19">C21-152</strain>
    </source>
</reference>
<keyword evidence="8 16" id="KW-1278">Translocase</keyword>
<dbReference type="GO" id="GO:0005886">
    <property type="term" value="C:plasma membrane"/>
    <property type="evidence" value="ECO:0007669"/>
    <property type="project" value="UniProtKB-SubCell"/>
</dbReference>
<dbReference type="Proteomes" id="UP001220964">
    <property type="component" value="Unassembled WGS sequence"/>
</dbReference>
<keyword evidence="1 16" id="KW-0813">Transport</keyword>
<evidence type="ECO:0000256" key="12">
    <source>
        <dbReference type="ARBA" id="ARBA00023065"/>
    </source>
</evidence>
<feature type="transmembrane region" description="Helical" evidence="16">
    <location>
        <begin position="25"/>
        <end position="46"/>
    </location>
</feature>
<evidence type="ECO:0000256" key="4">
    <source>
        <dbReference type="ARBA" id="ARBA00022553"/>
    </source>
</evidence>
<evidence type="ECO:0000256" key="8">
    <source>
        <dbReference type="ARBA" id="ARBA00022967"/>
    </source>
</evidence>
<evidence type="ECO:0000256" key="6">
    <source>
        <dbReference type="ARBA" id="ARBA00022643"/>
    </source>
</evidence>
<keyword evidence="7 16" id="KW-0812">Transmembrane</keyword>
<evidence type="ECO:0000313" key="19">
    <source>
        <dbReference type="EMBL" id="MDF0601868.1"/>
    </source>
</evidence>
<evidence type="ECO:0000256" key="3">
    <source>
        <dbReference type="ARBA" id="ARBA00022519"/>
    </source>
</evidence>
<comment type="subunit">
    <text evidence="16 17">Composed of six subunits; NqrA, NqrB, NqrC, NqrD, NqrE and NqrF.</text>
</comment>
<feature type="domain" description="FMN-binding" evidence="18">
    <location>
        <begin position="157"/>
        <end position="253"/>
    </location>
</feature>
<dbReference type="PANTHER" id="PTHR37838">
    <property type="entry name" value="NA(+)-TRANSLOCATING NADH-QUINONE REDUCTASE SUBUNIT C"/>
    <property type="match status" value="1"/>
</dbReference>
<keyword evidence="4 16" id="KW-0597">Phosphoprotein</keyword>
<keyword evidence="2 16" id="KW-1003">Cell membrane</keyword>
<evidence type="ECO:0000256" key="10">
    <source>
        <dbReference type="ARBA" id="ARBA00023027"/>
    </source>
</evidence>
<sequence length="267" mass="27892">MADTGPFAAWKRFLALPNDSRGKTIAVAFAVATACAVAVTGATAILRPIQAANRAAEEQLRLESLIAAIPGMTDLLAQSEDGAISTVVVDLEEGAAAEGVDPASLDTALADAANWTELSPAEDIAGLGARPDYAQIYILRDADGALQLVILPIAGQGYNGTIQAMLALHGDMRTIAGMTVTQQQETPGLGARIEEPAWQASFAGKQFIDDLGNLRFAVAKGVATSPYEVDGITGATRTSTAMTRIVRFWLGPDGYGPVIEAMRDGEF</sequence>
<keyword evidence="5 16" id="KW-0285">Flavoprotein</keyword>
<comment type="cofactor">
    <cofactor evidence="16 17">
        <name>FMN</name>
        <dbReference type="ChEBI" id="CHEBI:58210"/>
    </cofactor>
</comment>
<comment type="caution">
    <text evidence="19">The sequence shown here is derived from an EMBL/GenBank/DDBJ whole genome shotgun (WGS) entry which is preliminary data.</text>
</comment>
<evidence type="ECO:0000256" key="7">
    <source>
        <dbReference type="ARBA" id="ARBA00022692"/>
    </source>
</evidence>
<dbReference type="GO" id="GO:0006814">
    <property type="term" value="P:sodium ion transport"/>
    <property type="evidence" value="ECO:0007669"/>
    <property type="project" value="UniProtKB-UniRule"/>
</dbReference>
<evidence type="ECO:0000256" key="9">
    <source>
        <dbReference type="ARBA" id="ARBA00022989"/>
    </source>
</evidence>
<evidence type="ECO:0000259" key="18">
    <source>
        <dbReference type="SMART" id="SM00900"/>
    </source>
</evidence>
<organism evidence="19 20">
    <name type="scientific">Psychromarinibacter sediminicola</name>
    <dbReference type="NCBI Taxonomy" id="3033385"/>
    <lineage>
        <taxon>Bacteria</taxon>
        <taxon>Pseudomonadati</taxon>
        <taxon>Pseudomonadota</taxon>
        <taxon>Alphaproteobacteria</taxon>
        <taxon>Rhodobacterales</taxon>
        <taxon>Paracoccaceae</taxon>
        <taxon>Psychromarinibacter</taxon>
    </lineage>
</organism>
<dbReference type="GO" id="GO:0010181">
    <property type="term" value="F:FMN binding"/>
    <property type="evidence" value="ECO:0007669"/>
    <property type="project" value="UniProtKB-UniRule"/>
</dbReference>
<comment type="catalytic activity">
    <reaction evidence="16 17">
        <text>a ubiquinone + n Na(+)(in) + NADH + H(+) = a ubiquinol + n Na(+)(out) + NAD(+)</text>
        <dbReference type="Rhea" id="RHEA:47748"/>
        <dbReference type="Rhea" id="RHEA-COMP:9565"/>
        <dbReference type="Rhea" id="RHEA-COMP:9566"/>
        <dbReference type="ChEBI" id="CHEBI:15378"/>
        <dbReference type="ChEBI" id="CHEBI:16389"/>
        <dbReference type="ChEBI" id="CHEBI:17976"/>
        <dbReference type="ChEBI" id="CHEBI:29101"/>
        <dbReference type="ChEBI" id="CHEBI:57540"/>
        <dbReference type="ChEBI" id="CHEBI:57945"/>
        <dbReference type="EC" id="7.2.1.1"/>
    </reaction>
</comment>
<keyword evidence="3" id="KW-0997">Cell inner membrane</keyword>
<evidence type="ECO:0000256" key="2">
    <source>
        <dbReference type="ARBA" id="ARBA00022475"/>
    </source>
</evidence>
<dbReference type="AlphaFoldDB" id="A0AAE3T9I1"/>
<evidence type="ECO:0000256" key="5">
    <source>
        <dbReference type="ARBA" id="ARBA00022630"/>
    </source>
</evidence>
<dbReference type="RefSeq" id="WP_275568008.1">
    <property type="nucleotide sequence ID" value="NZ_JARGYC010000036.1"/>
</dbReference>
<keyword evidence="12 16" id="KW-0406">Ion transport</keyword>
<keyword evidence="20" id="KW-1185">Reference proteome</keyword>
<dbReference type="InterPro" id="IPR010204">
    <property type="entry name" value="NqrC"/>
</dbReference>
<keyword evidence="9 16" id="KW-1133">Transmembrane helix</keyword>
<feature type="modified residue" description="FMN phosphoryl threonine" evidence="16">
    <location>
        <position position="236"/>
    </location>
</feature>
<dbReference type="PANTHER" id="PTHR37838:SF1">
    <property type="entry name" value="NA(+)-TRANSLOCATING NADH-QUINONE REDUCTASE SUBUNIT C"/>
    <property type="match status" value="1"/>
</dbReference>
<evidence type="ECO:0000256" key="11">
    <source>
        <dbReference type="ARBA" id="ARBA00023053"/>
    </source>
</evidence>
<name>A0AAE3T9I1_9RHOB</name>
<dbReference type="Pfam" id="PF04205">
    <property type="entry name" value="FMN_bind"/>
    <property type="match status" value="1"/>
</dbReference>